<sequence length="277" mass="29076">MSISTPIAATGTCPVKSLLRRPGGALALLTGTQGGFPRRPGAMMALWPDGQRVGRLGAGCIDGDIAAHLDRPGPVTRLTYGVGGPVDLPLPCGGSVDIALIHRPDPDWLGAIWDDRIRRRSGQWCVNLQTGHPCRAEAPDAADFALTLPPPPAFQIHGEGDEAQALTALVAALDMPILGQEARPDAYSAVVTLFHDHDRELPALTRALQSPAFYIGALGSQRARAARHAALAQQGVDAQTLSRLRGPIGVVSPARDPRLIAASTLTEILAAYEALTA</sequence>
<evidence type="ECO:0000313" key="4">
    <source>
        <dbReference type="Proteomes" id="UP000296374"/>
    </source>
</evidence>
<dbReference type="RefSeq" id="WP_135312663.1">
    <property type="nucleotide sequence ID" value="NZ_CP038439.1"/>
</dbReference>
<dbReference type="PANTHER" id="PTHR30388">
    <property type="entry name" value="ALDEHYDE OXIDOREDUCTASE MOLYBDENUM COFACTOR ASSEMBLY PROTEIN"/>
    <property type="match status" value="1"/>
</dbReference>
<dbReference type="Pfam" id="PF13478">
    <property type="entry name" value="XdhC_C"/>
    <property type="match status" value="1"/>
</dbReference>
<organism evidence="3 4">
    <name type="scientific">Paracoccus liaowanqingii</name>
    <dbReference type="NCBI Taxonomy" id="2560053"/>
    <lineage>
        <taxon>Bacteria</taxon>
        <taxon>Pseudomonadati</taxon>
        <taxon>Pseudomonadota</taxon>
        <taxon>Alphaproteobacteria</taxon>
        <taxon>Rhodobacterales</taxon>
        <taxon>Paracoccaceae</taxon>
        <taxon>Paracoccus</taxon>
    </lineage>
</organism>
<evidence type="ECO:0000259" key="1">
    <source>
        <dbReference type="Pfam" id="PF02625"/>
    </source>
</evidence>
<evidence type="ECO:0000259" key="2">
    <source>
        <dbReference type="Pfam" id="PF13478"/>
    </source>
</evidence>
<accession>A0A4P7HJR2</accession>
<dbReference type="Pfam" id="PF02625">
    <property type="entry name" value="XdhC_CoxI"/>
    <property type="match status" value="1"/>
</dbReference>
<dbReference type="InterPro" id="IPR027051">
    <property type="entry name" value="XdhC_Rossmann_dom"/>
</dbReference>
<protein>
    <submittedName>
        <fullName evidence="3">XdhC family protein</fullName>
    </submittedName>
</protein>
<feature type="domain" description="XdhC Rossmann" evidence="2">
    <location>
        <begin position="156"/>
        <end position="268"/>
    </location>
</feature>
<dbReference type="PANTHER" id="PTHR30388:SF4">
    <property type="entry name" value="MOLYBDENUM COFACTOR INSERTION CHAPERONE PAOD"/>
    <property type="match status" value="1"/>
</dbReference>
<dbReference type="Proteomes" id="UP000296374">
    <property type="component" value="Chromosome"/>
</dbReference>
<proteinExistence type="predicted"/>
<dbReference type="Gene3D" id="3.40.50.720">
    <property type="entry name" value="NAD(P)-binding Rossmann-like Domain"/>
    <property type="match status" value="1"/>
</dbReference>
<feature type="domain" description="XdhC- CoxI" evidence="1">
    <location>
        <begin position="24"/>
        <end position="68"/>
    </location>
</feature>
<dbReference type="EMBL" id="CP038439">
    <property type="protein sequence ID" value="QBX34374.1"/>
    <property type="molecule type" value="Genomic_DNA"/>
</dbReference>
<dbReference type="KEGG" id="plia:E4191_06360"/>
<dbReference type="InterPro" id="IPR003777">
    <property type="entry name" value="XdhC_CoxI"/>
</dbReference>
<dbReference type="AlphaFoldDB" id="A0A4P7HJR2"/>
<dbReference type="InterPro" id="IPR052698">
    <property type="entry name" value="MoCofactor_Util/Proc"/>
</dbReference>
<gene>
    <name evidence="3" type="ORF">E4191_06360</name>
</gene>
<name>A0A4P7HJR2_9RHOB</name>
<evidence type="ECO:0000313" key="3">
    <source>
        <dbReference type="EMBL" id="QBX34374.1"/>
    </source>
</evidence>
<reference evidence="4" key="1">
    <citation type="submission" date="2019-03" db="EMBL/GenBank/DDBJ databases">
        <authorList>
            <person name="Li J."/>
        </authorList>
    </citation>
    <scope>NUCLEOTIDE SEQUENCE [LARGE SCALE GENOMIC DNA]</scope>
    <source>
        <strain evidence="4">2251</strain>
    </source>
</reference>